<dbReference type="Gene3D" id="1.20.1070.10">
    <property type="entry name" value="Rhodopsin 7-helix transmembrane proteins"/>
    <property type="match status" value="1"/>
</dbReference>
<evidence type="ECO:0000256" key="4">
    <source>
        <dbReference type="ARBA" id="ARBA00022989"/>
    </source>
</evidence>
<feature type="transmembrane region" description="Helical" evidence="9">
    <location>
        <begin position="326"/>
        <end position="350"/>
    </location>
</feature>
<evidence type="ECO:0000256" key="5">
    <source>
        <dbReference type="ARBA" id="ARBA00023040"/>
    </source>
</evidence>
<evidence type="ECO:0000259" key="10">
    <source>
        <dbReference type="PROSITE" id="PS50262"/>
    </source>
</evidence>
<dbReference type="EMBL" id="JASPKZ010007815">
    <property type="protein sequence ID" value="KAJ9582292.1"/>
    <property type="molecule type" value="Genomic_DNA"/>
</dbReference>
<evidence type="ECO:0000313" key="11">
    <source>
        <dbReference type="EMBL" id="KAJ9582292.1"/>
    </source>
</evidence>
<evidence type="ECO:0000313" key="12">
    <source>
        <dbReference type="Proteomes" id="UP001233999"/>
    </source>
</evidence>
<reference evidence="11" key="1">
    <citation type="journal article" date="2023" name="IScience">
        <title>Live-bearing cockroach genome reveals convergent evolutionary mechanisms linked to viviparity in insects and beyond.</title>
        <authorList>
            <person name="Fouks B."/>
            <person name="Harrison M.C."/>
            <person name="Mikhailova A.A."/>
            <person name="Marchal E."/>
            <person name="English S."/>
            <person name="Carruthers M."/>
            <person name="Jennings E.C."/>
            <person name="Chiamaka E.L."/>
            <person name="Frigard R.A."/>
            <person name="Pippel M."/>
            <person name="Attardo G.M."/>
            <person name="Benoit J.B."/>
            <person name="Bornberg-Bauer E."/>
            <person name="Tobe S.S."/>
        </authorList>
    </citation>
    <scope>NUCLEOTIDE SEQUENCE</scope>
    <source>
        <strain evidence="11">Stay&amp;Tobe</strain>
    </source>
</reference>
<feature type="transmembrane region" description="Helical" evidence="9">
    <location>
        <begin position="370"/>
        <end position="391"/>
    </location>
</feature>
<dbReference type="PANTHER" id="PTHR45695">
    <property type="entry name" value="LEUCOKININ RECEPTOR-RELATED"/>
    <property type="match status" value="1"/>
</dbReference>
<keyword evidence="6 9" id="KW-0472">Membrane</keyword>
<dbReference type="SUPFAM" id="SSF81321">
    <property type="entry name" value="Family A G protein-coupled receptor-like"/>
    <property type="match status" value="1"/>
</dbReference>
<sequence>MADSSREFSTQTGNFMSYPIDNITTPNTSPEKALNNLNYPNVSAIKNSRDEMCSNNTLSKNISKMNDHEIKSRIQSQAKDINNRYMNITKGFQEVENISSEFATYPNENGFTAFNLGISYLQSSQILLNSVQEHNLLIRALNCINESKYKDILEISEEEIEDTLKHNENVFSQFCYLYNLTYIYGDVYEQNEIYKQYNSVYNSSQKIEDLNMALTELKNTVSLLKDFINEQARFITFLRNHNLSLYDNFQTGYMNYISNIEYWKIYLQDTEKDLKIYEQRKFEYLLHSKIQPAVHGLIFAVGFIGNVVLLIIFIRHKEMRNPPSMMILNLTLADAFNLPVNIPVFLIYLTSHSWNYGEVLCIAFRFLRQLGTAVSIYSIVVISIQRFLALTQIINTKYNGWCPKLAVRLKSILLIVSVWIIGSLIATPHTINAGIYDGQCYGAPKENNGYDKFITLFDFVLFCGIPLTIIATLSIATALLIRKSVRNIPGESMGMDKYIKTRI</sequence>
<comment type="similarity">
    <text evidence="2">Belongs to the G-protein coupled receptor 1 family.</text>
</comment>
<feature type="non-terminal residue" evidence="11">
    <location>
        <position position="503"/>
    </location>
</feature>
<proteinExistence type="inferred from homology"/>
<feature type="transmembrane region" description="Helical" evidence="9">
    <location>
        <begin position="412"/>
        <end position="436"/>
    </location>
</feature>
<dbReference type="Proteomes" id="UP001233999">
    <property type="component" value="Unassembled WGS sequence"/>
</dbReference>
<keyword evidence="7" id="KW-0675">Receptor</keyword>
<keyword evidence="4 9" id="KW-1133">Transmembrane helix</keyword>
<dbReference type="PANTHER" id="PTHR45695:SF9">
    <property type="entry name" value="LEUCOKININ RECEPTOR"/>
    <property type="match status" value="1"/>
</dbReference>
<evidence type="ECO:0000256" key="6">
    <source>
        <dbReference type="ARBA" id="ARBA00023136"/>
    </source>
</evidence>
<keyword evidence="8" id="KW-0807">Transducer</keyword>
<accession>A0AAD7ZKY9</accession>
<comment type="subcellular location">
    <subcellularLocation>
        <location evidence="1">Membrane</location>
        <topology evidence="1">Multi-pass membrane protein</topology>
    </subcellularLocation>
</comment>
<dbReference type="PRINTS" id="PR00237">
    <property type="entry name" value="GPCRRHODOPSN"/>
</dbReference>
<evidence type="ECO:0000256" key="8">
    <source>
        <dbReference type="ARBA" id="ARBA00023224"/>
    </source>
</evidence>
<protein>
    <recommendedName>
        <fullName evidence="10">G-protein coupled receptors family 1 profile domain-containing protein</fullName>
    </recommendedName>
</protein>
<organism evidence="11 12">
    <name type="scientific">Diploptera punctata</name>
    <name type="common">Pacific beetle cockroach</name>
    <dbReference type="NCBI Taxonomy" id="6984"/>
    <lineage>
        <taxon>Eukaryota</taxon>
        <taxon>Metazoa</taxon>
        <taxon>Ecdysozoa</taxon>
        <taxon>Arthropoda</taxon>
        <taxon>Hexapoda</taxon>
        <taxon>Insecta</taxon>
        <taxon>Pterygota</taxon>
        <taxon>Neoptera</taxon>
        <taxon>Polyneoptera</taxon>
        <taxon>Dictyoptera</taxon>
        <taxon>Blattodea</taxon>
        <taxon>Blaberoidea</taxon>
        <taxon>Blaberidae</taxon>
        <taxon>Diplopterinae</taxon>
        <taxon>Diploptera</taxon>
    </lineage>
</organism>
<keyword evidence="5" id="KW-0297">G-protein coupled receptor</keyword>
<dbReference type="CDD" id="cd00637">
    <property type="entry name" value="7tm_classA_rhodopsin-like"/>
    <property type="match status" value="1"/>
</dbReference>
<evidence type="ECO:0000256" key="1">
    <source>
        <dbReference type="ARBA" id="ARBA00004141"/>
    </source>
</evidence>
<feature type="domain" description="G-protein coupled receptors family 1 profile" evidence="10">
    <location>
        <begin position="305"/>
        <end position="503"/>
    </location>
</feature>
<dbReference type="GO" id="GO:0005886">
    <property type="term" value="C:plasma membrane"/>
    <property type="evidence" value="ECO:0007669"/>
    <property type="project" value="TreeGrafter"/>
</dbReference>
<keyword evidence="3 9" id="KW-0812">Transmembrane</keyword>
<evidence type="ECO:0000256" key="2">
    <source>
        <dbReference type="ARBA" id="ARBA00010663"/>
    </source>
</evidence>
<name>A0AAD7ZKY9_DIPPU</name>
<dbReference type="InterPro" id="IPR017452">
    <property type="entry name" value="GPCR_Rhodpsn_7TM"/>
</dbReference>
<dbReference type="AlphaFoldDB" id="A0AAD7ZKY9"/>
<dbReference type="PROSITE" id="PS50262">
    <property type="entry name" value="G_PROTEIN_RECEP_F1_2"/>
    <property type="match status" value="1"/>
</dbReference>
<comment type="caution">
    <text evidence="11">The sequence shown here is derived from an EMBL/GenBank/DDBJ whole genome shotgun (WGS) entry which is preliminary data.</text>
</comment>
<dbReference type="InterPro" id="IPR000276">
    <property type="entry name" value="GPCR_Rhodpsn"/>
</dbReference>
<keyword evidence="12" id="KW-1185">Reference proteome</keyword>
<reference evidence="11" key="2">
    <citation type="submission" date="2023-05" db="EMBL/GenBank/DDBJ databases">
        <authorList>
            <person name="Fouks B."/>
        </authorList>
    </citation>
    <scope>NUCLEOTIDE SEQUENCE</scope>
    <source>
        <strain evidence="11">Stay&amp;Tobe</strain>
        <tissue evidence="11">Testes</tissue>
    </source>
</reference>
<evidence type="ECO:0000256" key="7">
    <source>
        <dbReference type="ARBA" id="ARBA00023170"/>
    </source>
</evidence>
<evidence type="ECO:0000256" key="9">
    <source>
        <dbReference type="SAM" id="Phobius"/>
    </source>
</evidence>
<dbReference type="GO" id="GO:0004930">
    <property type="term" value="F:G protein-coupled receptor activity"/>
    <property type="evidence" value="ECO:0007669"/>
    <property type="project" value="UniProtKB-KW"/>
</dbReference>
<feature type="transmembrane region" description="Helical" evidence="9">
    <location>
        <begin position="456"/>
        <end position="481"/>
    </location>
</feature>
<evidence type="ECO:0000256" key="3">
    <source>
        <dbReference type="ARBA" id="ARBA00022692"/>
    </source>
</evidence>
<dbReference type="Pfam" id="PF00001">
    <property type="entry name" value="7tm_1"/>
    <property type="match status" value="1"/>
</dbReference>
<gene>
    <name evidence="11" type="ORF">L9F63_003421</name>
</gene>
<feature type="transmembrane region" description="Helical" evidence="9">
    <location>
        <begin position="293"/>
        <end position="314"/>
    </location>
</feature>